<keyword evidence="4" id="KW-1185">Reference proteome</keyword>
<dbReference type="PANTHER" id="PTHR39430">
    <property type="entry name" value="MEMBRANE-ASSOCIATED PROTEASE-RELATED"/>
    <property type="match status" value="1"/>
</dbReference>
<accession>A0ABS6ENS3</accession>
<comment type="caution">
    <text evidence="3">The sequence shown here is derived from an EMBL/GenBank/DDBJ whole genome shotgun (WGS) entry which is preliminary data.</text>
</comment>
<keyword evidence="1" id="KW-0472">Membrane</keyword>
<protein>
    <submittedName>
        <fullName evidence="3">CPBP family intramembrane metalloprotease</fullName>
    </submittedName>
</protein>
<keyword evidence="1" id="KW-1133">Transmembrane helix</keyword>
<name>A0ABS6ENS3_9CLOT</name>
<keyword evidence="3" id="KW-0378">Hydrolase</keyword>
<evidence type="ECO:0000256" key="1">
    <source>
        <dbReference type="SAM" id="Phobius"/>
    </source>
</evidence>
<feature type="transmembrane region" description="Helical" evidence="1">
    <location>
        <begin position="166"/>
        <end position="185"/>
    </location>
</feature>
<dbReference type="EMBL" id="JAHLQF010000005">
    <property type="protein sequence ID" value="MBU5486311.1"/>
    <property type="molecule type" value="Genomic_DNA"/>
</dbReference>
<dbReference type="Pfam" id="PF02517">
    <property type="entry name" value="Rce1-like"/>
    <property type="match status" value="1"/>
</dbReference>
<sequence>MKNKNSMVGIIKSILGFIGIYMVSGIIAEIFIIIVFKCIGINIFSDVMPDNILVPTMRLLGFIFFIIGTIIYCKFIEKRSMQSMGFIKKGFIISYLKGAIIGIILILPVLLIPISARALTFSGINNDINLLSVILFLFGYIIQGMAEEVMCRGYLMTSLSKKTSMFWAVLISSLVFTFPHLPQLFASGVQFGTIGFVNTMLFSIFVSLFMVKEMNIWIIGAIHSSWNYILEVFCGISVSGRKVNTSILIFTGNESKSLINGGIYGLEAGIITTAILIISIAVIIFTIKRKASLRSATRTAS</sequence>
<gene>
    <name evidence="3" type="ORF">KQI86_18540</name>
</gene>
<dbReference type="Proteomes" id="UP000726170">
    <property type="component" value="Unassembled WGS sequence"/>
</dbReference>
<evidence type="ECO:0000313" key="4">
    <source>
        <dbReference type="Proteomes" id="UP000726170"/>
    </source>
</evidence>
<dbReference type="PANTHER" id="PTHR39430:SF1">
    <property type="entry name" value="PROTEASE"/>
    <property type="match status" value="1"/>
</dbReference>
<feature type="transmembrane region" description="Helical" evidence="1">
    <location>
        <begin position="191"/>
        <end position="209"/>
    </location>
</feature>
<feature type="transmembrane region" description="Helical" evidence="1">
    <location>
        <begin position="56"/>
        <end position="75"/>
    </location>
</feature>
<feature type="transmembrane region" description="Helical" evidence="1">
    <location>
        <begin position="216"/>
        <end position="238"/>
    </location>
</feature>
<dbReference type="InterPro" id="IPR003675">
    <property type="entry name" value="Rce1/LyrA-like_dom"/>
</dbReference>
<feature type="domain" description="CAAX prenyl protease 2/Lysostaphin resistance protein A-like" evidence="2">
    <location>
        <begin position="131"/>
        <end position="229"/>
    </location>
</feature>
<reference evidence="3 4" key="1">
    <citation type="submission" date="2021-06" db="EMBL/GenBank/DDBJ databases">
        <authorList>
            <person name="Sun Q."/>
            <person name="Li D."/>
        </authorList>
    </citation>
    <scope>NUCLEOTIDE SEQUENCE [LARGE SCALE GENOMIC DNA]</scope>
    <source>
        <strain evidence="3 4">MSJ-11</strain>
    </source>
</reference>
<keyword evidence="1" id="KW-0812">Transmembrane</keyword>
<feature type="transmembrane region" description="Helical" evidence="1">
    <location>
        <begin position="258"/>
        <end position="285"/>
    </location>
</feature>
<feature type="transmembrane region" description="Helical" evidence="1">
    <location>
        <begin position="128"/>
        <end position="146"/>
    </location>
</feature>
<dbReference type="RefSeq" id="WP_216440915.1">
    <property type="nucleotide sequence ID" value="NZ_JAHLQF010000005.1"/>
</dbReference>
<proteinExistence type="predicted"/>
<feature type="transmembrane region" description="Helical" evidence="1">
    <location>
        <begin position="20"/>
        <end position="44"/>
    </location>
</feature>
<feature type="transmembrane region" description="Helical" evidence="1">
    <location>
        <begin position="95"/>
        <end position="116"/>
    </location>
</feature>
<evidence type="ECO:0000313" key="3">
    <source>
        <dbReference type="EMBL" id="MBU5486311.1"/>
    </source>
</evidence>
<keyword evidence="3" id="KW-0482">Metalloprotease</keyword>
<evidence type="ECO:0000259" key="2">
    <source>
        <dbReference type="Pfam" id="PF02517"/>
    </source>
</evidence>
<organism evidence="3 4">
    <name type="scientific">Clostridium mobile</name>
    <dbReference type="NCBI Taxonomy" id="2841512"/>
    <lineage>
        <taxon>Bacteria</taxon>
        <taxon>Bacillati</taxon>
        <taxon>Bacillota</taxon>
        <taxon>Clostridia</taxon>
        <taxon>Eubacteriales</taxon>
        <taxon>Clostridiaceae</taxon>
        <taxon>Clostridium</taxon>
    </lineage>
</organism>
<keyword evidence="3" id="KW-0645">Protease</keyword>
<dbReference type="GO" id="GO:0008237">
    <property type="term" value="F:metallopeptidase activity"/>
    <property type="evidence" value="ECO:0007669"/>
    <property type="project" value="UniProtKB-KW"/>
</dbReference>